<name>A0A7W7EXL9_9SPHN</name>
<proteinExistence type="predicted"/>
<protein>
    <submittedName>
        <fullName evidence="1">Uncharacterized protein</fullName>
    </submittedName>
</protein>
<dbReference type="Proteomes" id="UP000574769">
    <property type="component" value="Unassembled WGS sequence"/>
</dbReference>
<comment type="caution">
    <text evidence="1">The sequence shown here is derived from an EMBL/GenBank/DDBJ whole genome shotgun (WGS) entry which is preliminary data.</text>
</comment>
<accession>A0A7W7EXL9</accession>
<dbReference type="AlphaFoldDB" id="A0A7W7EXL9"/>
<reference evidence="1 2" key="1">
    <citation type="submission" date="2020-08" db="EMBL/GenBank/DDBJ databases">
        <title>Genomic Encyclopedia of Type Strains, Phase IV (KMG-IV): sequencing the most valuable type-strain genomes for metagenomic binning, comparative biology and taxonomic classification.</title>
        <authorList>
            <person name="Goeker M."/>
        </authorList>
    </citation>
    <scope>NUCLEOTIDE SEQUENCE [LARGE SCALE GENOMIC DNA]</scope>
    <source>
        <strain evidence="1 2">DSM 15867</strain>
    </source>
</reference>
<sequence>MKRVLILLVAGALVSGIAAYSASVARPAAQQGTPSGR</sequence>
<keyword evidence="2" id="KW-1185">Reference proteome</keyword>
<organism evidence="1 2">
    <name type="scientific">Sphingomonas abaci</name>
    <dbReference type="NCBI Taxonomy" id="237611"/>
    <lineage>
        <taxon>Bacteria</taxon>
        <taxon>Pseudomonadati</taxon>
        <taxon>Pseudomonadota</taxon>
        <taxon>Alphaproteobacteria</taxon>
        <taxon>Sphingomonadales</taxon>
        <taxon>Sphingomonadaceae</taxon>
        <taxon>Sphingomonas</taxon>
    </lineage>
</organism>
<gene>
    <name evidence="1" type="ORF">GGQ96_001284</name>
</gene>
<evidence type="ECO:0000313" key="2">
    <source>
        <dbReference type="Proteomes" id="UP000574769"/>
    </source>
</evidence>
<evidence type="ECO:0000313" key="1">
    <source>
        <dbReference type="EMBL" id="MBB4617164.1"/>
    </source>
</evidence>
<dbReference type="EMBL" id="JACHNY010000002">
    <property type="protein sequence ID" value="MBB4617164.1"/>
    <property type="molecule type" value="Genomic_DNA"/>
</dbReference>